<dbReference type="InterPro" id="IPR007016">
    <property type="entry name" value="O-antigen_ligase-rel_domated"/>
</dbReference>
<sequence>MLNFYTKYLFIVFWTLQVLEQTSLPFHFYSILYLIIGLSLIYTFVLLLKNRSFFFNKSFLLVLIIIAIYACYWILFDHSFFGIQYLFSKIAIFGMIMATIYFNYDYVEKRYPIIMLVISTLILVVGVLTNHDFGTRYSGPFDNTNSLGFLAVLAFSIALFYLKPGLKKTSLLIFFIALVLMSGSRNALGGLVLAYLLKDGFSYKKIAVIFMALVMMLGINKITSSYGFTTGIDRLVSTSKKNDLLAGRDLEFKLGLLSIKEKPIEGHGLDHYAHLSDNIVMRSGILRVDNAFAANPHNSFLGNFIQLGVPFGMLLLLTLVYYIGKSIFFKPRNDLFLIMLLYPFLSGLFESHLFGINGYEGTTFWFALLFYQIYMTKYKKERSSQP</sequence>
<feature type="transmembrane region" description="Helical" evidence="5">
    <location>
        <begin position="59"/>
        <end position="76"/>
    </location>
</feature>
<evidence type="ECO:0000313" key="7">
    <source>
        <dbReference type="EMBL" id="BDY13540.1"/>
    </source>
</evidence>
<evidence type="ECO:0000256" key="3">
    <source>
        <dbReference type="ARBA" id="ARBA00022989"/>
    </source>
</evidence>
<accession>A0ABM8FMC6</accession>
<dbReference type="PANTHER" id="PTHR37422">
    <property type="entry name" value="TEICHURONIC ACID BIOSYNTHESIS PROTEIN TUAE"/>
    <property type="match status" value="1"/>
</dbReference>
<feature type="transmembrane region" description="Helical" evidence="5">
    <location>
        <begin position="143"/>
        <end position="162"/>
    </location>
</feature>
<evidence type="ECO:0000256" key="2">
    <source>
        <dbReference type="ARBA" id="ARBA00022692"/>
    </source>
</evidence>
<proteinExistence type="predicted"/>
<gene>
    <name evidence="7" type="ORF">HCR_18520</name>
</gene>
<keyword evidence="3 5" id="KW-1133">Transmembrane helix</keyword>
<feature type="domain" description="O-antigen ligase-related" evidence="6">
    <location>
        <begin position="172"/>
        <end position="314"/>
    </location>
</feature>
<organism evidence="7 8">
    <name type="scientific">Hydrogenimonas cancrithermarum</name>
    <dbReference type="NCBI Taxonomy" id="2993563"/>
    <lineage>
        <taxon>Bacteria</taxon>
        <taxon>Pseudomonadati</taxon>
        <taxon>Campylobacterota</taxon>
        <taxon>Epsilonproteobacteria</taxon>
        <taxon>Campylobacterales</taxon>
        <taxon>Hydrogenimonadaceae</taxon>
        <taxon>Hydrogenimonas</taxon>
    </lineage>
</organism>
<feature type="transmembrane region" description="Helical" evidence="5">
    <location>
        <begin position="82"/>
        <end position="104"/>
    </location>
</feature>
<dbReference type="Pfam" id="PF04932">
    <property type="entry name" value="Wzy_C"/>
    <property type="match status" value="1"/>
</dbReference>
<feature type="transmembrane region" description="Helical" evidence="5">
    <location>
        <begin position="111"/>
        <end position="131"/>
    </location>
</feature>
<dbReference type="Proteomes" id="UP001321445">
    <property type="component" value="Chromosome"/>
</dbReference>
<dbReference type="InterPro" id="IPR051533">
    <property type="entry name" value="WaaL-like"/>
</dbReference>
<name>A0ABM8FMC6_9BACT</name>
<protein>
    <recommendedName>
        <fullName evidence="6">O-antigen ligase-related domain-containing protein</fullName>
    </recommendedName>
</protein>
<feature type="transmembrane region" description="Helical" evidence="5">
    <location>
        <begin position="304"/>
        <end position="323"/>
    </location>
</feature>
<dbReference type="PANTHER" id="PTHR37422:SF13">
    <property type="entry name" value="LIPOPOLYSACCHARIDE BIOSYNTHESIS PROTEIN PA4999-RELATED"/>
    <property type="match status" value="1"/>
</dbReference>
<evidence type="ECO:0000313" key="8">
    <source>
        <dbReference type="Proteomes" id="UP001321445"/>
    </source>
</evidence>
<evidence type="ECO:0000256" key="1">
    <source>
        <dbReference type="ARBA" id="ARBA00004141"/>
    </source>
</evidence>
<reference evidence="7 8" key="1">
    <citation type="submission" date="2023-03" db="EMBL/GenBank/DDBJ databases">
        <title>Description of Hydrogenimonas sp. ISO32.</title>
        <authorList>
            <person name="Mino S."/>
            <person name="Fukazawa S."/>
            <person name="Sawabe T."/>
        </authorList>
    </citation>
    <scope>NUCLEOTIDE SEQUENCE [LARGE SCALE GENOMIC DNA]</scope>
    <source>
        <strain evidence="7 8">ISO32</strain>
    </source>
</reference>
<evidence type="ECO:0000259" key="6">
    <source>
        <dbReference type="Pfam" id="PF04932"/>
    </source>
</evidence>
<keyword evidence="8" id="KW-1185">Reference proteome</keyword>
<comment type="subcellular location">
    <subcellularLocation>
        <location evidence="1">Membrane</location>
        <topology evidence="1">Multi-pass membrane protein</topology>
    </subcellularLocation>
</comment>
<dbReference type="EMBL" id="AP027370">
    <property type="protein sequence ID" value="BDY13540.1"/>
    <property type="molecule type" value="Genomic_DNA"/>
</dbReference>
<evidence type="ECO:0000256" key="4">
    <source>
        <dbReference type="ARBA" id="ARBA00023136"/>
    </source>
</evidence>
<keyword evidence="4 5" id="KW-0472">Membrane</keyword>
<feature type="transmembrane region" description="Helical" evidence="5">
    <location>
        <begin position="26"/>
        <end position="47"/>
    </location>
</feature>
<evidence type="ECO:0000256" key="5">
    <source>
        <dbReference type="SAM" id="Phobius"/>
    </source>
</evidence>
<keyword evidence="2 5" id="KW-0812">Transmembrane</keyword>
<feature type="transmembrane region" description="Helical" evidence="5">
    <location>
        <begin position="362"/>
        <end position="378"/>
    </location>
</feature>
<dbReference type="RefSeq" id="WP_286336490.1">
    <property type="nucleotide sequence ID" value="NZ_AP027370.1"/>
</dbReference>
<feature type="transmembrane region" description="Helical" evidence="5">
    <location>
        <begin position="171"/>
        <end position="197"/>
    </location>
</feature>